<sequence>MSDLVSSIRRASREMVRELHLLDSRHCFDGHSVSECHLLTELEVLGEAAASELGERLVLEKSTVSRLVAGLEQRGEIRAGPDPGDGRRRLLSLTNAGRRALRRIHGHADDLVVEALAFMAPGEREAVVAGLDRYARALRYARAGRDFRIRPIRRADNPAVARIIRDVMTEFGAVGPGYSIEDPEVDAMYQSYPAPGSAFFVIEQGDRVLGCGGLGPLAGGDSGVCELRKMYFRQELRGTGLGTRLLGMILEAARTAGYRQCYLETLESMGQARRLYEKHGFAEIDGALGATGHSGCNRFMLADL</sequence>
<evidence type="ECO:0000313" key="4">
    <source>
        <dbReference type="EMBL" id="MEJ8568121.1"/>
    </source>
</evidence>
<feature type="domain" description="N-acetyltransferase" evidence="3">
    <location>
        <begin position="147"/>
        <end position="304"/>
    </location>
</feature>
<name>A0AAW9RKS0_9GAMM</name>
<dbReference type="Gene3D" id="1.10.10.10">
    <property type="entry name" value="Winged helix-like DNA-binding domain superfamily/Winged helix DNA-binding domain"/>
    <property type="match status" value="1"/>
</dbReference>
<reference evidence="4 5" key="1">
    <citation type="submission" date="2024-02" db="EMBL/GenBank/DDBJ databases">
        <title>A novel Wenzhouxiangellaceae bacterium, isolated from coastal sediments.</title>
        <authorList>
            <person name="Du Z.-J."/>
            <person name="Ye Y.-Q."/>
            <person name="Zhang X.-Y."/>
        </authorList>
    </citation>
    <scope>NUCLEOTIDE SEQUENCE [LARGE SCALE GENOMIC DNA]</scope>
    <source>
        <strain evidence="4 5">CH-27</strain>
    </source>
</reference>
<dbReference type="SMART" id="SM00347">
    <property type="entry name" value="HTH_MARR"/>
    <property type="match status" value="1"/>
</dbReference>
<dbReference type="Gene3D" id="3.40.630.30">
    <property type="match status" value="1"/>
</dbReference>
<dbReference type="EMBL" id="JAZHOG010000006">
    <property type="protein sequence ID" value="MEJ8568121.1"/>
    <property type="molecule type" value="Genomic_DNA"/>
</dbReference>
<dbReference type="Proteomes" id="UP001359886">
    <property type="component" value="Unassembled WGS sequence"/>
</dbReference>
<feature type="domain" description="HTH marR-type" evidence="2">
    <location>
        <begin position="1"/>
        <end position="136"/>
    </location>
</feature>
<dbReference type="InterPro" id="IPR036390">
    <property type="entry name" value="WH_DNA-bd_sf"/>
</dbReference>
<evidence type="ECO:0000313" key="5">
    <source>
        <dbReference type="Proteomes" id="UP001359886"/>
    </source>
</evidence>
<dbReference type="AlphaFoldDB" id="A0AAW9RKS0"/>
<dbReference type="InterPro" id="IPR000835">
    <property type="entry name" value="HTH_MarR-typ"/>
</dbReference>
<dbReference type="PANTHER" id="PTHR13947">
    <property type="entry name" value="GNAT FAMILY N-ACETYLTRANSFERASE"/>
    <property type="match status" value="1"/>
</dbReference>
<dbReference type="Pfam" id="PF12802">
    <property type="entry name" value="MarR_2"/>
    <property type="match status" value="1"/>
</dbReference>
<dbReference type="SUPFAM" id="SSF55729">
    <property type="entry name" value="Acyl-CoA N-acyltransferases (Nat)"/>
    <property type="match status" value="1"/>
</dbReference>
<proteinExistence type="predicted"/>
<dbReference type="CDD" id="cd04301">
    <property type="entry name" value="NAT_SF"/>
    <property type="match status" value="1"/>
</dbReference>
<dbReference type="GO" id="GO:0008080">
    <property type="term" value="F:N-acetyltransferase activity"/>
    <property type="evidence" value="ECO:0007669"/>
    <property type="project" value="InterPro"/>
</dbReference>
<dbReference type="PANTHER" id="PTHR13947:SF37">
    <property type="entry name" value="LD18367P"/>
    <property type="match status" value="1"/>
</dbReference>
<keyword evidence="1" id="KW-0808">Transferase</keyword>
<dbReference type="InterPro" id="IPR050769">
    <property type="entry name" value="NAT_camello-type"/>
</dbReference>
<organism evidence="4 5">
    <name type="scientific">Elongatibacter sediminis</name>
    <dbReference type="NCBI Taxonomy" id="3119006"/>
    <lineage>
        <taxon>Bacteria</taxon>
        <taxon>Pseudomonadati</taxon>
        <taxon>Pseudomonadota</taxon>
        <taxon>Gammaproteobacteria</taxon>
        <taxon>Chromatiales</taxon>
        <taxon>Wenzhouxiangellaceae</taxon>
        <taxon>Elongatibacter</taxon>
    </lineage>
</organism>
<evidence type="ECO:0000256" key="1">
    <source>
        <dbReference type="ARBA" id="ARBA00022679"/>
    </source>
</evidence>
<evidence type="ECO:0000259" key="3">
    <source>
        <dbReference type="PROSITE" id="PS51186"/>
    </source>
</evidence>
<dbReference type="SUPFAM" id="SSF46785">
    <property type="entry name" value="Winged helix' DNA-binding domain"/>
    <property type="match status" value="1"/>
</dbReference>
<evidence type="ECO:0000259" key="2">
    <source>
        <dbReference type="PROSITE" id="PS50995"/>
    </source>
</evidence>
<dbReference type="PROSITE" id="PS50995">
    <property type="entry name" value="HTH_MARR_2"/>
    <property type="match status" value="1"/>
</dbReference>
<keyword evidence="5" id="KW-1185">Reference proteome</keyword>
<protein>
    <submittedName>
        <fullName evidence="4">Helix-turn-helix domain-containing GNAT family N-acetyltransferase</fullName>
    </submittedName>
</protein>
<accession>A0AAW9RKS0</accession>
<comment type="caution">
    <text evidence="4">The sequence shown here is derived from an EMBL/GenBank/DDBJ whole genome shotgun (WGS) entry which is preliminary data.</text>
</comment>
<dbReference type="InterPro" id="IPR000182">
    <property type="entry name" value="GNAT_dom"/>
</dbReference>
<dbReference type="InterPro" id="IPR016181">
    <property type="entry name" value="Acyl_CoA_acyltransferase"/>
</dbReference>
<dbReference type="GO" id="GO:0003700">
    <property type="term" value="F:DNA-binding transcription factor activity"/>
    <property type="evidence" value="ECO:0007669"/>
    <property type="project" value="InterPro"/>
</dbReference>
<dbReference type="Pfam" id="PF00583">
    <property type="entry name" value="Acetyltransf_1"/>
    <property type="match status" value="1"/>
</dbReference>
<dbReference type="PROSITE" id="PS51186">
    <property type="entry name" value="GNAT"/>
    <property type="match status" value="1"/>
</dbReference>
<gene>
    <name evidence="4" type="ORF">V3330_10830</name>
</gene>
<dbReference type="RefSeq" id="WP_354695441.1">
    <property type="nucleotide sequence ID" value="NZ_JAZHOG010000006.1"/>
</dbReference>
<dbReference type="InterPro" id="IPR036388">
    <property type="entry name" value="WH-like_DNA-bd_sf"/>
</dbReference>